<keyword evidence="3" id="KW-1185">Reference proteome</keyword>
<organism evidence="2 3">
    <name type="scientific">Kwoniella heveanensis BCC8398</name>
    <dbReference type="NCBI Taxonomy" id="1296120"/>
    <lineage>
        <taxon>Eukaryota</taxon>
        <taxon>Fungi</taxon>
        <taxon>Dikarya</taxon>
        <taxon>Basidiomycota</taxon>
        <taxon>Agaricomycotina</taxon>
        <taxon>Tremellomycetes</taxon>
        <taxon>Tremellales</taxon>
        <taxon>Cryptococcaceae</taxon>
        <taxon>Kwoniella</taxon>
    </lineage>
</organism>
<feature type="compositionally biased region" description="Polar residues" evidence="1">
    <location>
        <begin position="50"/>
        <end position="66"/>
    </location>
</feature>
<evidence type="ECO:0000313" key="2">
    <source>
        <dbReference type="EMBL" id="OCF35471.1"/>
    </source>
</evidence>
<accession>A0A1B9GWR0</accession>
<reference evidence="2 3" key="1">
    <citation type="submission" date="2013-07" db="EMBL/GenBank/DDBJ databases">
        <title>The Genome Sequence of Cryptococcus heveanensis BCC8398.</title>
        <authorList>
            <consortium name="The Broad Institute Genome Sequencing Platform"/>
            <person name="Cuomo C."/>
            <person name="Litvintseva A."/>
            <person name="Chen Y."/>
            <person name="Heitman J."/>
            <person name="Sun S."/>
            <person name="Springer D."/>
            <person name="Dromer F."/>
            <person name="Young S.K."/>
            <person name="Zeng Q."/>
            <person name="Gargeya S."/>
            <person name="Fitzgerald M."/>
            <person name="Abouelleil A."/>
            <person name="Alvarado L."/>
            <person name="Berlin A.M."/>
            <person name="Chapman S.B."/>
            <person name="Dewar J."/>
            <person name="Goldberg J."/>
            <person name="Griggs A."/>
            <person name="Gujja S."/>
            <person name="Hansen M."/>
            <person name="Howarth C."/>
            <person name="Imamovic A."/>
            <person name="Larimer J."/>
            <person name="McCowan C."/>
            <person name="Murphy C."/>
            <person name="Pearson M."/>
            <person name="Priest M."/>
            <person name="Roberts A."/>
            <person name="Saif S."/>
            <person name="Shea T."/>
            <person name="Sykes S."/>
            <person name="Wortman J."/>
            <person name="Nusbaum C."/>
            <person name="Birren B."/>
        </authorList>
    </citation>
    <scope>NUCLEOTIDE SEQUENCE [LARGE SCALE GENOMIC DNA]</scope>
    <source>
        <strain evidence="2 3">BCC8398</strain>
    </source>
</reference>
<feature type="compositionally biased region" description="Low complexity" evidence="1">
    <location>
        <begin position="68"/>
        <end position="79"/>
    </location>
</feature>
<dbReference type="AlphaFoldDB" id="A0A1B9GWR0"/>
<feature type="compositionally biased region" description="Acidic residues" evidence="1">
    <location>
        <begin position="29"/>
        <end position="38"/>
    </location>
</feature>
<dbReference type="Proteomes" id="UP000092666">
    <property type="component" value="Unassembled WGS sequence"/>
</dbReference>
<proteinExistence type="predicted"/>
<sequence>MATGTRVFKPGSVIEVDDGSGDENQPIEIDTDIEETNAEESSICPDSPIPDTQGSSQSHCSSQVIEASTASTQSTSSSSRSKRRKKPSRSQLEEPDLENVLGGFVDKF</sequence>
<gene>
    <name evidence="2" type="ORF">I316_03023</name>
</gene>
<evidence type="ECO:0000256" key="1">
    <source>
        <dbReference type="SAM" id="MobiDB-lite"/>
    </source>
</evidence>
<protein>
    <submittedName>
        <fullName evidence="2">Uncharacterized protein</fullName>
    </submittedName>
</protein>
<evidence type="ECO:0000313" key="3">
    <source>
        <dbReference type="Proteomes" id="UP000092666"/>
    </source>
</evidence>
<reference evidence="3" key="2">
    <citation type="submission" date="2013-12" db="EMBL/GenBank/DDBJ databases">
        <title>Evolution of pathogenesis and genome organization in the Tremellales.</title>
        <authorList>
            <person name="Cuomo C."/>
            <person name="Litvintseva A."/>
            <person name="Heitman J."/>
            <person name="Chen Y."/>
            <person name="Sun S."/>
            <person name="Springer D."/>
            <person name="Dromer F."/>
            <person name="Young S."/>
            <person name="Zeng Q."/>
            <person name="Chapman S."/>
            <person name="Gujja S."/>
            <person name="Saif S."/>
            <person name="Birren B."/>
        </authorList>
    </citation>
    <scope>NUCLEOTIDE SEQUENCE [LARGE SCALE GENOMIC DNA]</scope>
    <source>
        <strain evidence="3">BCC8398</strain>
    </source>
</reference>
<dbReference type="EMBL" id="KI669499">
    <property type="protein sequence ID" value="OCF35471.1"/>
    <property type="molecule type" value="Genomic_DNA"/>
</dbReference>
<feature type="region of interest" description="Disordered" evidence="1">
    <location>
        <begin position="1"/>
        <end position="108"/>
    </location>
</feature>
<name>A0A1B9GWR0_9TREE</name>